<evidence type="ECO:0000256" key="6">
    <source>
        <dbReference type="ARBA" id="ARBA00022946"/>
    </source>
</evidence>
<comment type="function">
    <text evidence="12">Bifunctional DNA N-glycosylase with associated apurinic/apyrimidinic (AP) lyase function that catalyzes the first step in base excision repair (BER), the primary repair pathway for the repair of oxidative DNA damage. The DNA N-glycosylase activity releases the damaged DNA base from DNA by cleaving the N-glycosidic bond, leaving an AP site. The AP lyase activity cleaves the phosphodiester bond 3' to the AP site by a beta-elimination. Primarily recognizes and repairs oxidative base damage of pyrimidines.</text>
</comment>
<accession>A0AAJ0BAY5</accession>
<comment type="caution">
    <text evidence="12">Lacks conserved residue(s) required for the propagation of feature annotation.</text>
</comment>
<comment type="caution">
    <text evidence="15">The sequence shown here is derived from an EMBL/GenBank/DDBJ whole genome shotgun (WGS) entry which is preliminary data.</text>
</comment>
<feature type="compositionally biased region" description="Basic and acidic residues" evidence="13">
    <location>
        <begin position="521"/>
        <end position="537"/>
    </location>
</feature>
<dbReference type="GO" id="GO:0051539">
    <property type="term" value="F:4 iron, 4 sulfur cluster binding"/>
    <property type="evidence" value="ECO:0007669"/>
    <property type="project" value="InterPro"/>
</dbReference>
<protein>
    <recommendedName>
        <fullName evidence="12">Endonuclease III homolog</fullName>
        <ecNumber evidence="12">3.2.2.-</ecNumber>
        <ecNumber evidence="12">4.2.99.18</ecNumber>
    </recommendedName>
    <alternativeName>
        <fullName evidence="12">Bifunctional DNA N-glycosylase/DNA-(apurinic or apyrimidinic site) lyase</fullName>
        <shortName evidence="12">DNA glycosylase/AP lyase</shortName>
    </alternativeName>
</protein>
<dbReference type="InterPro" id="IPR030841">
    <property type="entry name" value="NTH1"/>
</dbReference>
<dbReference type="PANTHER" id="PTHR43286">
    <property type="entry name" value="ENDONUCLEASE III-LIKE PROTEIN 1"/>
    <property type="match status" value="1"/>
</dbReference>
<sequence>MFPRLTMRTSRTAKGTSKYFDISSQPSSSSTAPSSSSRRVTRSSSNALAARSASQSAVPDIEDAVAPDVPTTAGTRVFVTAVGQQKRKRTTTITSTTGTSPAARKVKLEPAAAAVDSPSSPTPQDAPPPPPSNKPRRKPARKVITGSNTSEILPPTNWEEMYALTKEMRLSGPAANAAVDTMGCERLALPTASPRDRRFHTLIALMLSSQTKDTVNAVAMARLQTELPPAHPDAPAGLNLENILAVDEAELNRLIWQVGFHNNKARYIKQAAVILRDKYEGDIPPTIEGLMSLPGVGPKMAYLCMAAEHGWNRVEGIGVDVHVHRITNLWGWNRTKTPEETRLALQGWLPKDKWKEINWLLVGFGQSVCVPLRPRCGECELGLRGLCPAAVRGKVLEGRRRRGREMEGLGGVKVEGVEVGVDEDEDVKVEVKGEGVVKEEVEDEEEEEDVKDEDDVKEDDGVKEEEAAEEEETGEDVKREVKQEEVKEEDNDVMDEDAVEEEVTREVVKREVKQEDVKDGMVTKEEIKNEDGDAVMKEEEEVKDEPKIKIEANTAVKKETVDEPIPRSRRRSRR</sequence>
<evidence type="ECO:0000256" key="1">
    <source>
        <dbReference type="ARBA" id="ARBA00001966"/>
    </source>
</evidence>
<evidence type="ECO:0000313" key="15">
    <source>
        <dbReference type="EMBL" id="KAK1754495.1"/>
    </source>
</evidence>
<dbReference type="EC" id="3.2.2.-" evidence="12"/>
<dbReference type="Proteomes" id="UP001239445">
    <property type="component" value="Unassembled WGS sequence"/>
</dbReference>
<dbReference type="InterPro" id="IPR003651">
    <property type="entry name" value="Endonuclease3_FeS-loop_motif"/>
</dbReference>
<dbReference type="InterPro" id="IPR003265">
    <property type="entry name" value="HhH-GPD_domain"/>
</dbReference>
<dbReference type="Pfam" id="PF00730">
    <property type="entry name" value="HhH-GPD"/>
    <property type="match status" value="1"/>
</dbReference>
<dbReference type="GO" id="GO:0006289">
    <property type="term" value="P:nucleotide-excision repair"/>
    <property type="evidence" value="ECO:0007669"/>
    <property type="project" value="TreeGrafter"/>
</dbReference>
<evidence type="ECO:0000256" key="9">
    <source>
        <dbReference type="ARBA" id="ARBA00023204"/>
    </source>
</evidence>
<feature type="compositionally biased region" description="Basic and acidic residues" evidence="13">
    <location>
        <begin position="544"/>
        <end position="566"/>
    </location>
</feature>
<evidence type="ECO:0000256" key="3">
    <source>
        <dbReference type="ARBA" id="ARBA00022723"/>
    </source>
</evidence>
<dbReference type="EMBL" id="MU839835">
    <property type="protein sequence ID" value="KAK1754495.1"/>
    <property type="molecule type" value="Genomic_DNA"/>
</dbReference>
<dbReference type="GO" id="GO:0046872">
    <property type="term" value="F:metal ion binding"/>
    <property type="evidence" value="ECO:0007669"/>
    <property type="project" value="UniProtKB-KW"/>
</dbReference>
<evidence type="ECO:0000256" key="2">
    <source>
        <dbReference type="ARBA" id="ARBA00008343"/>
    </source>
</evidence>
<dbReference type="SUPFAM" id="SSF48150">
    <property type="entry name" value="DNA-glycosylase"/>
    <property type="match status" value="1"/>
</dbReference>
<keyword evidence="10 12" id="KW-0456">Lyase</keyword>
<evidence type="ECO:0000256" key="8">
    <source>
        <dbReference type="ARBA" id="ARBA00023014"/>
    </source>
</evidence>
<comment type="catalytic activity">
    <reaction evidence="12">
        <text>2'-deoxyribonucleotide-(2'-deoxyribose 5'-phosphate)-2'-deoxyribonucleotide-DNA = a 3'-end 2'-deoxyribonucleotide-(2,3-dehydro-2,3-deoxyribose 5'-phosphate)-DNA + a 5'-end 5'-phospho-2'-deoxyribonucleoside-DNA + H(+)</text>
        <dbReference type="Rhea" id="RHEA:66592"/>
        <dbReference type="Rhea" id="RHEA-COMP:13180"/>
        <dbReference type="Rhea" id="RHEA-COMP:16897"/>
        <dbReference type="Rhea" id="RHEA-COMP:17067"/>
        <dbReference type="ChEBI" id="CHEBI:15378"/>
        <dbReference type="ChEBI" id="CHEBI:136412"/>
        <dbReference type="ChEBI" id="CHEBI:157695"/>
        <dbReference type="ChEBI" id="CHEBI:167181"/>
        <dbReference type="EC" id="4.2.99.18"/>
    </reaction>
</comment>
<dbReference type="Pfam" id="PF00633">
    <property type="entry name" value="HHH"/>
    <property type="match status" value="1"/>
</dbReference>
<dbReference type="GO" id="GO:0005739">
    <property type="term" value="C:mitochondrion"/>
    <property type="evidence" value="ECO:0007669"/>
    <property type="project" value="UniProtKB-SubCell"/>
</dbReference>
<feature type="compositionally biased region" description="Basic and acidic residues" evidence="13">
    <location>
        <begin position="475"/>
        <end position="485"/>
    </location>
</feature>
<dbReference type="FunFam" id="1.10.1670.10:FF:000003">
    <property type="entry name" value="Endonuclease III homolog"/>
    <property type="match status" value="1"/>
</dbReference>
<keyword evidence="5 12" id="KW-0378">Hydrolase</keyword>
<dbReference type="Gene3D" id="1.10.340.30">
    <property type="entry name" value="Hypothetical protein, domain 2"/>
    <property type="match status" value="1"/>
</dbReference>
<feature type="compositionally biased region" description="Low complexity" evidence="13">
    <location>
        <begin position="23"/>
        <end position="57"/>
    </location>
</feature>
<reference evidence="15" key="1">
    <citation type="submission" date="2023-06" db="EMBL/GenBank/DDBJ databases">
        <title>Genome-scale phylogeny and comparative genomics of the fungal order Sordariales.</title>
        <authorList>
            <consortium name="Lawrence Berkeley National Laboratory"/>
            <person name="Hensen N."/>
            <person name="Bonometti L."/>
            <person name="Westerberg I."/>
            <person name="Brannstrom I.O."/>
            <person name="Guillou S."/>
            <person name="Cros-Aarteil S."/>
            <person name="Calhoun S."/>
            <person name="Haridas S."/>
            <person name="Kuo A."/>
            <person name="Mondo S."/>
            <person name="Pangilinan J."/>
            <person name="Riley R."/>
            <person name="Labutti K."/>
            <person name="Andreopoulos B."/>
            <person name="Lipzen A."/>
            <person name="Chen C."/>
            <person name="Yanf M."/>
            <person name="Daum C."/>
            <person name="Ng V."/>
            <person name="Clum A."/>
            <person name="Steindorff A."/>
            <person name="Ohm R."/>
            <person name="Martin F."/>
            <person name="Silar P."/>
            <person name="Natvig D."/>
            <person name="Lalanne C."/>
            <person name="Gautier V."/>
            <person name="Ament-Velasquez S.L."/>
            <person name="Kruys A."/>
            <person name="Hutchinson M.I."/>
            <person name="Powell A.J."/>
            <person name="Barry K."/>
            <person name="Miller A.N."/>
            <person name="Grigoriev I.V."/>
            <person name="Debuchy R."/>
            <person name="Gladieux P."/>
            <person name="Thoren M.H."/>
            <person name="Johannesson H."/>
        </authorList>
    </citation>
    <scope>NUCLEOTIDE SEQUENCE</scope>
    <source>
        <strain evidence="15">PSN4</strain>
    </source>
</reference>
<keyword evidence="3" id="KW-0479">Metal-binding</keyword>
<comment type="similarity">
    <text evidence="2 12">Belongs to the Nth/MutY family.</text>
</comment>
<dbReference type="SMART" id="SM00478">
    <property type="entry name" value="ENDO3c"/>
    <property type="match status" value="1"/>
</dbReference>
<keyword evidence="9 12" id="KW-0234">DNA repair</keyword>
<feature type="compositionally biased region" description="Low complexity" evidence="13">
    <location>
        <begin position="110"/>
        <end position="119"/>
    </location>
</feature>
<evidence type="ECO:0000259" key="14">
    <source>
        <dbReference type="SMART" id="SM00478"/>
    </source>
</evidence>
<feature type="region of interest" description="Disordered" evidence="13">
    <location>
        <begin position="82"/>
        <end position="152"/>
    </location>
</feature>
<keyword evidence="7" id="KW-0408">Iron</keyword>
<evidence type="ECO:0000256" key="4">
    <source>
        <dbReference type="ARBA" id="ARBA00022763"/>
    </source>
</evidence>
<dbReference type="PANTHER" id="PTHR43286:SF1">
    <property type="entry name" value="ENDONUCLEASE III-LIKE PROTEIN 1"/>
    <property type="match status" value="1"/>
</dbReference>
<dbReference type="GO" id="GO:0140078">
    <property type="term" value="F:class I DNA-(apurinic or apyrimidinic site) endonuclease activity"/>
    <property type="evidence" value="ECO:0007669"/>
    <property type="project" value="UniProtKB-EC"/>
</dbReference>
<evidence type="ECO:0000256" key="11">
    <source>
        <dbReference type="ARBA" id="ARBA00023295"/>
    </source>
</evidence>
<feature type="region of interest" description="Disordered" evidence="13">
    <location>
        <begin position="431"/>
        <end position="502"/>
    </location>
</feature>
<dbReference type="Gene3D" id="1.10.1670.10">
    <property type="entry name" value="Helix-hairpin-Helix base-excision DNA repair enzymes (C-terminal)"/>
    <property type="match status" value="1"/>
</dbReference>
<dbReference type="GO" id="GO:0003677">
    <property type="term" value="F:DNA binding"/>
    <property type="evidence" value="ECO:0007669"/>
    <property type="project" value="UniProtKB-UniRule"/>
</dbReference>
<comment type="cofactor">
    <cofactor evidence="1">
        <name>[4Fe-4S] cluster</name>
        <dbReference type="ChEBI" id="CHEBI:49883"/>
    </cofactor>
</comment>
<keyword evidence="6" id="KW-0809">Transit peptide</keyword>
<evidence type="ECO:0000256" key="7">
    <source>
        <dbReference type="ARBA" id="ARBA00023004"/>
    </source>
</evidence>
<keyword evidence="16" id="KW-1185">Reference proteome</keyword>
<dbReference type="EC" id="4.2.99.18" evidence="12"/>
<feature type="region of interest" description="Disordered" evidence="13">
    <location>
        <begin position="521"/>
        <end position="574"/>
    </location>
</feature>
<comment type="subcellular location">
    <subcellularLocation>
        <location evidence="12">Nucleus</location>
    </subcellularLocation>
    <subcellularLocation>
        <location evidence="12">Mitochondrion</location>
    </subcellularLocation>
</comment>
<dbReference type="GO" id="GO:0006285">
    <property type="term" value="P:base-excision repair, AP site formation"/>
    <property type="evidence" value="ECO:0007669"/>
    <property type="project" value="UniProtKB-UniRule"/>
</dbReference>
<keyword evidence="4 12" id="KW-0227">DNA damage</keyword>
<evidence type="ECO:0000256" key="12">
    <source>
        <dbReference type="HAMAP-Rule" id="MF_03183"/>
    </source>
</evidence>
<keyword evidence="12" id="KW-0496">Mitochondrion</keyword>
<dbReference type="FunFam" id="1.10.340.30:FF:000014">
    <property type="entry name" value="Endonuclease III homolog"/>
    <property type="match status" value="1"/>
</dbReference>
<keyword evidence="11 12" id="KW-0326">Glycosidase</keyword>
<gene>
    <name evidence="12" type="primary">NTH1</name>
    <name evidence="15" type="ORF">QBC47DRAFT_414457</name>
</gene>
<dbReference type="HAMAP" id="MF_03183">
    <property type="entry name" value="Endonuclease_III_Nth"/>
    <property type="match status" value="1"/>
</dbReference>
<dbReference type="InterPro" id="IPR011257">
    <property type="entry name" value="DNA_glycosylase"/>
</dbReference>
<feature type="region of interest" description="Disordered" evidence="13">
    <location>
        <begin position="1"/>
        <end position="64"/>
    </location>
</feature>
<evidence type="ECO:0000256" key="5">
    <source>
        <dbReference type="ARBA" id="ARBA00022801"/>
    </source>
</evidence>
<proteinExistence type="inferred from homology"/>
<evidence type="ECO:0000256" key="10">
    <source>
        <dbReference type="ARBA" id="ARBA00023239"/>
    </source>
</evidence>
<dbReference type="AlphaFoldDB" id="A0AAJ0BAY5"/>
<name>A0AAJ0BAY5_9PEZI</name>
<dbReference type="InterPro" id="IPR023170">
    <property type="entry name" value="HhH_base_excis_C"/>
</dbReference>
<keyword evidence="8" id="KW-0411">Iron-sulfur</keyword>
<dbReference type="InterPro" id="IPR000445">
    <property type="entry name" value="HhH_motif"/>
</dbReference>
<organism evidence="15 16">
    <name type="scientific">Echria macrotheca</name>
    <dbReference type="NCBI Taxonomy" id="438768"/>
    <lineage>
        <taxon>Eukaryota</taxon>
        <taxon>Fungi</taxon>
        <taxon>Dikarya</taxon>
        <taxon>Ascomycota</taxon>
        <taxon>Pezizomycotina</taxon>
        <taxon>Sordariomycetes</taxon>
        <taxon>Sordariomycetidae</taxon>
        <taxon>Sordariales</taxon>
        <taxon>Schizotheciaceae</taxon>
        <taxon>Echria</taxon>
    </lineage>
</organism>
<feature type="compositionally biased region" description="Pro residues" evidence="13">
    <location>
        <begin position="120"/>
        <end position="133"/>
    </location>
</feature>
<feature type="compositionally biased region" description="Low complexity" evidence="13">
    <location>
        <begin position="91"/>
        <end position="100"/>
    </location>
</feature>
<evidence type="ECO:0000256" key="13">
    <source>
        <dbReference type="SAM" id="MobiDB-lite"/>
    </source>
</evidence>
<dbReference type="SMART" id="SM00525">
    <property type="entry name" value="FES"/>
    <property type="match status" value="1"/>
</dbReference>
<feature type="compositionally biased region" description="Acidic residues" evidence="13">
    <location>
        <begin position="440"/>
        <end position="474"/>
    </location>
</feature>
<feature type="domain" description="HhH-GPD" evidence="14">
    <location>
        <begin position="207"/>
        <end position="367"/>
    </location>
</feature>
<dbReference type="GO" id="GO:0000703">
    <property type="term" value="F:oxidized pyrimidine nucleobase lesion DNA N-glycosylase activity"/>
    <property type="evidence" value="ECO:0007669"/>
    <property type="project" value="UniProtKB-UniRule"/>
</dbReference>
<evidence type="ECO:0000313" key="16">
    <source>
        <dbReference type="Proteomes" id="UP001239445"/>
    </source>
</evidence>
<dbReference type="GO" id="GO:0005634">
    <property type="term" value="C:nucleus"/>
    <property type="evidence" value="ECO:0007669"/>
    <property type="project" value="UniProtKB-SubCell"/>
</dbReference>
<feature type="compositionally biased region" description="Acidic residues" evidence="13">
    <location>
        <begin position="486"/>
        <end position="501"/>
    </location>
</feature>
<keyword evidence="12" id="KW-0539">Nucleus</keyword>
<dbReference type="CDD" id="cd00056">
    <property type="entry name" value="ENDO3c"/>
    <property type="match status" value="1"/>
</dbReference>